<protein>
    <submittedName>
        <fullName evidence="1">Uncharacterized protein</fullName>
    </submittedName>
</protein>
<evidence type="ECO:0000313" key="2">
    <source>
        <dbReference type="Proteomes" id="UP000022272"/>
    </source>
</evidence>
<comment type="caution">
    <text evidence="1">The sequence shown here is derived from an EMBL/GenBank/DDBJ whole genome shotgun (WGS) entry which is preliminary data.</text>
</comment>
<sequence length="43" mass="5041">MVCFTNGRQLLFITPRFRIDMKHQMRLSRSSLTPKKGIFNSSP</sequence>
<name>A0A016AG68_BACFG</name>
<dbReference type="EMBL" id="JGDM01000015">
    <property type="protein sequence ID" value="EXZ45949.1"/>
    <property type="molecule type" value="Genomic_DNA"/>
</dbReference>
<organism evidence="1 2">
    <name type="scientific">Bacteroides fragilis str. 2-F-2 #4</name>
    <dbReference type="NCBI Taxonomy" id="1339280"/>
    <lineage>
        <taxon>Bacteria</taxon>
        <taxon>Pseudomonadati</taxon>
        <taxon>Bacteroidota</taxon>
        <taxon>Bacteroidia</taxon>
        <taxon>Bacteroidales</taxon>
        <taxon>Bacteroidaceae</taxon>
        <taxon>Bacteroides</taxon>
    </lineage>
</organism>
<dbReference type="AlphaFoldDB" id="A0A016AG68"/>
<reference evidence="1 2" key="1">
    <citation type="submission" date="2014-02" db="EMBL/GenBank/DDBJ databases">
        <authorList>
            <person name="Sears C."/>
            <person name="Carroll K."/>
            <person name="Sack B.R."/>
            <person name="Qadri F."/>
            <person name="Myers L.L."/>
            <person name="Chung G.-T."/>
            <person name="Escheverria P."/>
            <person name="Fraser C.M."/>
            <person name="Sadzewicz L."/>
            <person name="Shefchek K.A."/>
            <person name="Tallon L."/>
            <person name="Das S.P."/>
            <person name="Daugherty S."/>
            <person name="Mongodin E.F."/>
        </authorList>
    </citation>
    <scope>NUCLEOTIDE SEQUENCE [LARGE SCALE GENOMIC DNA]</scope>
    <source>
        <strain evidence="1 2">2-F-2 #4</strain>
    </source>
</reference>
<dbReference type="Proteomes" id="UP000022272">
    <property type="component" value="Unassembled WGS sequence"/>
</dbReference>
<evidence type="ECO:0000313" key="1">
    <source>
        <dbReference type="EMBL" id="EXZ45949.1"/>
    </source>
</evidence>
<accession>A0A016AG68</accession>
<gene>
    <name evidence="1" type="ORF">M076_0783</name>
</gene>
<proteinExistence type="predicted"/>